<name>A0A0W0RRL8_LEGBO</name>
<dbReference type="GO" id="GO:0008610">
    <property type="term" value="P:lipid biosynthetic process"/>
    <property type="evidence" value="ECO:0007669"/>
    <property type="project" value="InterPro"/>
</dbReference>
<dbReference type="PATRIC" id="fig|447.4.peg.2483"/>
<gene>
    <name evidence="9" type="ORF">Lboz_2344</name>
</gene>
<feature type="domain" description="Fatty acid hydroxylase" evidence="8">
    <location>
        <begin position="82"/>
        <end position="215"/>
    </location>
</feature>
<feature type="transmembrane region" description="Helical" evidence="7">
    <location>
        <begin position="325"/>
        <end position="344"/>
    </location>
</feature>
<dbReference type="PANTHER" id="PTHR21624:SF1">
    <property type="entry name" value="ALKYLGLYCEROL MONOOXYGENASE"/>
    <property type="match status" value="1"/>
</dbReference>
<dbReference type="GO" id="GO:0050479">
    <property type="term" value="F:glyceryl-ether monooxygenase activity"/>
    <property type="evidence" value="ECO:0007669"/>
    <property type="project" value="TreeGrafter"/>
</dbReference>
<dbReference type="OrthoDB" id="9770329at2"/>
<dbReference type="GO" id="GO:0012505">
    <property type="term" value="C:endomembrane system"/>
    <property type="evidence" value="ECO:0007669"/>
    <property type="project" value="UniProtKB-SubCell"/>
</dbReference>
<feature type="transmembrane region" description="Helical" evidence="7">
    <location>
        <begin position="5"/>
        <end position="25"/>
    </location>
</feature>
<protein>
    <submittedName>
        <fullName evidence="9">Sterol desaturase-related protein</fullName>
    </submittedName>
</protein>
<evidence type="ECO:0000256" key="4">
    <source>
        <dbReference type="ARBA" id="ARBA00023002"/>
    </source>
</evidence>
<evidence type="ECO:0000256" key="5">
    <source>
        <dbReference type="ARBA" id="ARBA00023098"/>
    </source>
</evidence>
<reference evidence="9 10" key="1">
    <citation type="submission" date="2015-11" db="EMBL/GenBank/DDBJ databases">
        <title>Genomic analysis of 38 Legionella species identifies large and diverse effector repertoires.</title>
        <authorList>
            <person name="Burstein D."/>
            <person name="Amaro F."/>
            <person name="Zusman T."/>
            <person name="Lifshitz Z."/>
            <person name="Cohen O."/>
            <person name="Gilbert J.A."/>
            <person name="Pupko T."/>
            <person name="Shuman H.A."/>
            <person name="Segal G."/>
        </authorList>
    </citation>
    <scope>NUCLEOTIDE SEQUENCE [LARGE SCALE GENOMIC DNA]</scope>
    <source>
        <strain evidence="9 10">WIGA</strain>
    </source>
</reference>
<keyword evidence="10" id="KW-1185">Reference proteome</keyword>
<evidence type="ECO:0000256" key="7">
    <source>
        <dbReference type="SAM" id="Phobius"/>
    </source>
</evidence>
<dbReference type="Proteomes" id="UP000054695">
    <property type="component" value="Unassembled WGS sequence"/>
</dbReference>
<dbReference type="STRING" id="447.Lboz_2344"/>
<dbReference type="GO" id="GO:0016020">
    <property type="term" value="C:membrane"/>
    <property type="evidence" value="ECO:0007669"/>
    <property type="project" value="GOC"/>
</dbReference>
<dbReference type="EMBL" id="LNXU01000019">
    <property type="protein sequence ID" value="KTC73698.1"/>
    <property type="molecule type" value="Genomic_DNA"/>
</dbReference>
<dbReference type="GO" id="GO:0006643">
    <property type="term" value="P:membrane lipid metabolic process"/>
    <property type="evidence" value="ECO:0007669"/>
    <property type="project" value="TreeGrafter"/>
</dbReference>
<evidence type="ECO:0000313" key="10">
    <source>
        <dbReference type="Proteomes" id="UP000054695"/>
    </source>
</evidence>
<keyword evidence="5" id="KW-0443">Lipid metabolism</keyword>
<proteinExistence type="predicted"/>
<sequence length="404" mass="47064">MDISLIVFAAPIFLILIGIEWSIAYYKKSNVYQFNDSINNFTTGIFEEIAALPVRGLIIFGYYYLYEHFAFFSIDPHSISSWLMLWLGADFCYYWYHRASHRCTFFWIGHSVHHQSECFNLSVALRQGYWQTLTSWVFYLPLALIGFPTWMFVIVSSLNTIYQFWIHTESINRMGWFEKIFNTPSHHRVHHGKNPQYIDKNYAGSLIIWDKLFGTFEPENAPVEYGVTEPLDSWNPFYANIKVIKDVLYYGKNLKNKLDIIKAFFMPPEWIIYHLQNQNQNISKRIITSKNRTSPKLYMLLNIGLAITLYAYLSFTFTSSTPSSWFLGVFILFTLYILGSIANGKQKILIPELIRSVLALSILILLGVNVLFSLGLTLLFLLVNLYLFHYKILKNQPHASSISA</sequence>
<dbReference type="PANTHER" id="PTHR21624">
    <property type="entry name" value="STEROL DESATURASE-RELATED PROTEIN"/>
    <property type="match status" value="1"/>
</dbReference>
<keyword evidence="4" id="KW-0560">Oxidoreductase</keyword>
<keyword evidence="3 7" id="KW-1133">Transmembrane helix</keyword>
<accession>A0A0W0RRL8</accession>
<feature type="transmembrane region" description="Helical" evidence="7">
    <location>
        <begin position="356"/>
        <end position="387"/>
    </location>
</feature>
<organism evidence="9 10">
    <name type="scientific">Legionella bozemanae</name>
    <name type="common">Fluoribacter bozemanae</name>
    <dbReference type="NCBI Taxonomy" id="447"/>
    <lineage>
        <taxon>Bacteria</taxon>
        <taxon>Pseudomonadati</taxon>
        <taxon>Pseudomonadota</taxon>
        <taxon>Gammaproteobacteria</taxon>
        <taxon>Legionellales</taxon>
        <taxon>Legionellaceae</taxon>
        <taxon>Legionella</taxon>
    </lineage>
</organism>
<keyword evidence="6 7" id="KW-0472">Membrane</keyword>
<keyword evidence="2 7" id="KW-0812">Transmembrane</keyword>
<dbReference type="InterPro" id="IPR006694">
    <property type="entry name" value="Fatty_acid_hydroxylase"/>
</dbReference>
<evidence type="ECO:0000256" key="3">
    <source>
        <dbReference type="ARBA" id="ARBA00022989"/>
    </source>
</evidence>
<dbReference type="Pfam" id="PF04116">
    <property type="entry name" value="FA_hydroxylase"/>
    <property type="match status" value="1"/>
</dbReference>
<feature type="transmembrane region" description="Helical" evidence="7">
    <location>
        <begin position="78"/>
        <end position="96"/>
    </location>
</feature>
<comment type="subcellular location">
    <subcellularLocation>
        <location evidence="1">Endomembrane system</location>
        <topology evidence="1">Multi-pass membrane protein</topology>
    </subcellularLocation>
</comment>
<feature type="transmembrane region" description="Helical" evidence="7">
    <location>
        <begin position="136"/>
        <end position="155"/>
    </location>
</feature>
<comment type="caution">
    <text evidence="9">The sequence shown here is derived from an EMBL/GenBank/DDBJ whole genome shotgun (WGS) entry which is preliminary data.</text>
</comment>
<dbReference type="AlphaFoldDB" id="A0A0W0RRL8"/>
<feature type="transmembrane region" description="Helical" evidence="7">
    <location>
        <begin position="45"/>
        <end position="66"/>
    </location>
</feature>
<evidence type="ECO:0000259" key="8">
    <source>
        <dbReference type="Pfam" id="PF04116"/>
    </source>
</evidence>
<evidence type="ECO:0000256" key="6">
    <source>
        <dbReference type="ARBA" id="ARBA00023136"/>
    </source>
</evidence>
<dbReference type="RefSeq" id="WP_058459941.1">
    <property type="nucleotide sequence ID" value="NZ_CAAAIY010000021.1"/>
</dbReference>
<evidence type="ECO:0000256" key="2">
    <source>
        <dbReference type="ARBA" id="ARBA00022692"/>
    </source>
</evidence>
<feature type="transmembrane region" description="Helical" evidence="7">
    <location>
        <begin position="297"/>
        <end position="313"/>
    </location>
</feature>
<dbReference type="GO" id="GO:0005506">
    <property type="term" value="F:iron ion binding"/>
    <property type="evidence" value="ECO:0007669"/>
    <property type="project" value="InterPro"/>
</dbReference>
<evidence type="ECO:0000313" key="9">
    <source>
        <dbReference type="EMBL" id="KTC73698.1"/>
    </source>
</evidence>
<evidence type="ECO:0000256" key="1">
    <source>
        <dbReference type="ARBA" id="ARBA00004127"/>
    </source>
</evidence>
<dbReference type="InterPro" id="IPR051689">
    <property type="entry name" value="Sterol_desaturase/TMEM195"/>
</dbReference>